<dbReference type="EC" id="2.5.1.7" evidence="11"/>
<dbReference type="Pfam" id="PF00275">
    <property type="entry name" value="EPSP_synthase"/>
    <property type="match status" value="1"/>
</dbReference>
<dbReference type="GO" id="GO:0005737">
    <property type="term" value="C:cytoplasm"/>
    <property type="evidence" value="ECO:0007669"/>
    <property type="project" value="UniProtKB-SubCell"/>
</dbReference>
<comment type="similarity">
    <text evidence="10">Belongs to the EPSP synthase family. MurA subfamily.</text>
</comment>
<keyword evidence="3" id="KW-0963">Cytoplasm</keyword>
<evidence type="ECO:0000256" key="1">
    <source>
        <dbReference type="ARBA" id="ARBA00004496"/>
    </source>
</evidence>
<comment type="catalytic activity">
    <reaction evidence="15">
        <text>phosphoenolpyruvate + UDP-N-acetyl-alpha-D-glucosamine = UDP-N-acetyl-3-O-(1-carboxyvinyl)-alpha-D-glucosamine + phosphate</text>
        <dbReference type="Rhea" id="RHEA:18681"/>
        <dbReference type="ChEBI" id="CHEBI:43474"/>
        <dbReference type="ChEBI" id="CHEBI:57705"/>
        <dbReference type="ChEBI" id="CHEBI:58702"/>
        <dbReference type="ChEBI" id="CHEBI:68483"/>
        <dbReference type="EC" id="2.5.1.7"/>
    </reaction>
</comment>
<evidence type="ECO:0000256" key="3">
    <source>
        <dbReference type="ARBA" id="ARBA00022490"/>
    </source>
</evidence>
<proteinExistence type="inferred from homology"/>
<protein>
    <recommendedName>
        <fullName evidence="12">UDP-N-acetylglucosamine 1-carboxyvinyltransferase</fullName>
        <ecNumber evidence="11">2.5.1.7</ecNumber>
    </recommendedName>
    <alternativeName>
        <fullName evidence="13">Enoylpyruvate transferase</fullName>
    </alternativeName>
    <alternativeName>
        <fullName evidence="14">UDP-N-acetylglucosamine enolpyruvyl transferase</fullName>
    </alternativeName>
</protein>
<keyword evidence="6" id="KW-0133">Cell shape</keyword>
<reference evidence="17" key="1">
    <citation type="submission" date="2018-05" db="EMBL/GenBank/DDBJ databases">
        <authorList>
            <person name="Lanie J.A."/>
            <person name="Ng W.-L."/>
            <person name="Kazmierczak K.M."/>
            <person name="Andrzejewski T.M."/>
            <person name="Davidsen T.M."/>
            <person name="Wayne K.J."/>
            <person name="Tettelin H."/>
            <person name="Glass J.I."/>
            <person name="Rusch D."/>
            <person name="Podicherti R."/>
            <person name="Tsui H.-C.T."/>
            <person name="Winkler M.E."/>
        </authorList>
    </citation>
    <scope>NUCLEOTIDE SEQUENCE</scope>
</reference>
<evidence type="ECO:0000259" key="16">
    <source>
        <dbReference type="Pfam" id="PF00275"/>
    </source>
</evidence>
<evidence type="ECO:0000256" key="5">
    <source>
        <dbReference type="ARBA" id="ARBA00022679"/>
    </source>
</evidence>
<sequence>VQGSGPLNGDIPIGGAKNSALKLMAASLLAEGSTSLLNVPDIADVAIMSELLEAMGVEIERIGDRIDLDVPAELDPIAPYSLVERMRASIAVLGPLLARIGHARVAMPGGDDFGSRPIDMHLQGLEQLGATFSYQHGDISGEAHQLVGAEVFLEFPSVGATENLMMAAVLAQGETVIENAAREPEITDLANFLSQMGAMIDGVGTSRVVIEGVEVLRPTTYTTIPDRIEAATFLAAVAVCGGEVLLKGARPDHMEMLIRKLEEMGMGLTVEPSGLRAEVTDRLRAVDVSTLPYPGLATDYKPFLVAALCVAEGAGMVTENIFAGRFRYVDELVRMGAEIRAEGRHAVVRGVERLSGAPVRAHDIRAGAALVIAGLAAEGETVIANAYHVDRGYEDLAGKLTSVGAQVTRA</sequence>
<dbReference type="SUPFAM" id="SSF55205">
    <property type="entry name" value="EPT/RTPC-like"/>
    <property type="match status" value="1"/>
</dbReference>
<comment type="pathway">
    <text evidence="2">Cell wall biogenesis; peptidoglycan biosynthesis.</text>
</comment>
<dbReference type="CDD" id="cd01555">
    <property type="entry name" value="UdpNAET"/>
    <property type="match status" value="1"/>
</dbReference>
<evidence type="ECO:0000256" key="10">
    <source>
        <dbReference type="ARBA" id="ARBA00038367"/>
    </source>
</evidence>
<dbReference type="EMBL" id="UINC01000928">
    <property type="protein sequence ID" value="SUZ63995.1"/>
    <property type="molecule type" value="Genomic_DNA"/>
</dbReference>
<evidence type="ECO:0000256" key="2">
    <source>
        <dbReference type="ARBA" id="ARBA00004752"/>
    </source>
</evidence>
<dbReference type="AlphaFoldDB" id="A0A381PAJ0"/>
<keyword evidence="9" id="KW-0961">Cell wall biogenesis/degradation</keyword>
<dbReference type="Gene3D" id="3.65.10.10">
    <property type="entry name" value="Enolpyruvate transferase domain"/>
    <property type="match status" value="2"/>
</dbReference>
<dbReference type="NCBIfam" id="TIGR01072">
    <property type="entry name" value="murA"/>
    <property type="match status" value="1"/>
</dbReference>
<dbReference type="InterPro" id="IPR005750">
    <property type="entry name" value="UDP_GlcNAc_COvinyl_MurA"/>
</dbReference>
<dbReference type="GO" id="GO:0009252">
    <property type="term" value="P:peptidoglycan biosynthetic process"/>
    <property type="evidence" value="ECO:0007669"/>
    <property type="project" value="UniProtKB-KW"/>
</dbReference>
<evidence type="ECO:0000256" key="11">
    <source>
        <dbReference type="ARBA" id="ARBA00039108"/>
    </source>
</evidence>
<dbReference type="FunFam" id="3.65.10.10:FF:000001">
    <property type="entry name" value="UDP-N-acetylglucosamine 1-carboxyvinyltransferase"/>
    <property type="match status" value="1"/>
</dbReference>
<feature type="domain" description="Enolpyruvate transferase" evidence="16">
    <location>
        <begin position="1"/>
        <end position="400"/>
    </location>
</feature>
<dbReference type="InterPro" id="IPR050068">
    <property type="entry name" value="MurA_subfamily"/>
</dbReference>
<keyword evidence="4" id="KW-0132">Cell division</keyword>
<evidence type="ECO:0000256" key="8">
    <source>
        <dbReference type="ARBA" id="ARBA00023306"/>
    </source>
</evidence>
<dbReference type="HAMAP" id="MF_00111">
    <property type="entry name" value="MurA"/>
    <property type="match status" value="1"/>
</dbReference>
<keyword evidence="8" id="KW-0131">Cell cycle</keyword>
<accession>A0A381PAJ0</accession>
<dbReference type="NCBIfam" id="NF006873">
    <property type="entry name" value="PRK09369.1"/>
    <property type="match status" value="1"/>
</dbReference>
<dbReference type="GO" id="GO:0019277">
    <property type="term" value="P:UDP-N-acetylgalactosamine biosynthetic process"/>
    <property type="evidence" value="ECO:0007669"/>
    <property type="project" value="InterPro"/>
</dbReference>
<keyword evidence="5" id="KW-0808">Transferase</keyword>
<evidence type="ECO:0000256" key="14">
    <source>
        <dbReference type="ARBA" id="ARBA00042842"/>
    </source>
</evidence>
<dbReference type="PANTHER" id="PTHR43783">
    <property type="entry name" value="UDP-N-ACETYLGLUCOSAMINE 1-CARBOXYVINYLTRANSFERASE"/>
    <property type="match status" value="1"/>
</dbReference>
<name>A0A381PAJ0_9ZZZZ</name>
<dbReference type="GO" id="GO:0051301">
    <property type="term" value="P:cell division"/>
    <property type="evidence" value="ECO:0007669"/>
    <property type="project" value="UniProtKB-KW"/>
</dbReference>
<dbReference type="InterPro" id="IPR013792">
    <property type="entry name" value="RNA3'P_cycl/enolpyr_Trfase_a/b"/>
</dbReference>
<dbReference type="GO" id="GO:0008360">
    <property type="term" value="P:regulation of cell shape"/>
    <property type="evidence" value="ECO:0007669"/>
    <property type="project" value="UniProtKB-KW"/>
</dbReference>
<organism evidence="17">
    <name type="scientific">marine metagenome</name>
    <dbReference type="NCBI Taxonomy" id="408172"/>
    <lineage>
        <taxon>unclassified sequences</taxon>
        <taxon>metagenomes</taxon>
        <taxon>ecological metagenomes</taxon>
    </lineage>
</organism>
<evidence type="ECO:0000256" key="4">
    <source>
        <dbReference type="ARBA" id="ARBA00022618"/>
    </source>
</evidence>
<evidence type="ECO:0000313" key="17">
    <source>
        <dbReference type="EMBL" id="SUZ63995.1"/>
    </source>
</evidence>
<dbReference type="InterPro" id="IPR001986">
    <property type="entry name" value="Enolpyruvate_Tfrase_dom"/>
</dbReference>
<feature type="non-terminal residue" evidence="17">
    <location>
        <position position="1"/>
    </location>
</feature>
<gene>
    <name evidence="17" type="ORF">METZ01_LOCUS16849</name>
</gene>
<evidence type="ECO:0000256" key="6">
    <source>
        <dbReference type="ARBA" id="ARBA00022960"/>
    </source>
</evidence>
<keyword evidence="7" id="KW-0573">Peptidoglycan synthesis</keyword>
<dbReference type="GO" id="GO:0071555">
    <property type="term" value="P:cell wall organization"/>
    <property type="evidence" value="ECO:0007669"/>
    <property type="project" value="UniProtKB-KW"/>
</dbReference>
<evidence type="ECO:0000256" key="15">
    <source>
        <dbReference type="ARBA" id="ARBA00047527"/>
    </source>
</evidence>
<dbReference type="PANTHER" id="PTHR43783:SF1">
    <property type="entry name" value="UDP-N-ACETYLGLUCOSAMINE 1-CARBOXYVINYLTRANSFERASE"/>
    <property type="match status" value="1"/>
</dbReference>
<evidence type="ECO:0000256" key="12">
    <source>
        <dbReference type="ARBA" id="ARBA00039754"/>
    </source>
</evidence>
<comment type="subcellular location">
    <subcellularLocation>
        <location evidence="1">Cytoplasm</location>
    </subcellularLocation>
</comment>
<dbReference type="InterPro" id="IPR036968">
    <property type="entry name" value="Enolpyruvate_Tfrase_sf"/>
</dbReference>
<evidence type="ECO:0000256" key="9">
    <source>
        <dbReference type="ARBA" id="ARBA00023316"/>
    </source>
</evidence>
<dbReference type="GO" id="GO:0008760">
    <property type="term" value="F:UDP-N-acetylglucosamine 1-carboxyvinyltransferase activity"/>
    <property type="evidence" value="ECO:0007669"/>
    <property type="project" value="UniProtKB-EC"/>
</dbReference>
<evidence type="ECO:0000256" key="7">
    <source>
        <dbReference type="ARBA" id="ARBA00022984"/>
    </source>
</evidence>
<evidence type="ECO:0000256" key="13">
    <source>
        <dbReference type="ARBA" id="ARBA00042443"/>
    </source>
</evidence>